<proteinExistence type="predicted"/>
<feature type="region of interest" description="Disordered" evidence="1">
    <location>
        <begin position="143"/>
        <end position="169"/>
    </location>
</feature>
<protein>
    <submittedName>
        <fullName evidence="2">Uncharacterized protein</fullName>
    </submittedName>
</protein>
<evidence type="ECO:0000313" key="2">
    <source>
        <dbReference type="EMBL" id="KAJ8025377.1"/>
    </source>
</evidence>
<comment type="caution">
    <text evidence="2">The sequence shown here is derived from an EMBL/GenBank/DDBJ whole genome shotgun (WGS) entry which is preliminary data.</text>
</comment>
<evidence type="ECO:0000256" key="1">
    <source>
        <dbReference type="SAM" id="MobiDB-lite"/>
    </source>
</evidence>
<evidence type="ECO:0000313" key="3">
    <source>
        <dbReference type="Proteomes" id="UP001152320"/>
    </source>
</evidence>
<reference evidence="2" key="1">
    <citation type="submission" date="2021-10" db="EMBL/GenBank/DDBJ databases">
        <title>Tropical sea cucumber genome reveals ecological adaptation and Cuvierian tubules defense mechanism.</title>
        <authorList>
            <person name="Chen T."/>
        </authorList>
    </citation>
    <scope>NUCLEOTIDE SEQUENCE</scope>
    <source>
        <strain evidence="2">Nanhai2018</strain>
        <tissue evidence="2">Muscle</tissue>
    </source>
</reference>
<dbReference type="Proteomes" id="UP001152320">
    <property type="component" value="Chromosome 17"/>
</dbReference>
<name>A0A9Q0YS11_HOLLE</name>
<dbReference type="AlphaFoldDB" id="A0A9Q0YS11"/>
<gene>
    <name evidence="2" type="ORF">HOLleu_32918</name>
</gene>
<sequence length="483" mass="54027">MDGGEQSTEAALNDQGDVASPTIIRPQTLLKSHATYRSGISYQSSVTTKSAHEIELKMDVDGLLSVDIYSPRTLVSSIPLKNESVAVENFPTFEVVQSNKSENILCVVHRTSEGLKNEFLVFKRREEMQLWIDKLNSTLFPGKKRSVRRDTDPTVNRHSPNTKRAQKTASAVEECFGGRSESSTSVVAEYSENFPFRVLEAEHCQSHNTDSHGFVMVESTRDSTESRFRCTKTPVEDDYPFQDDDPSSYGPVDLERSNFISEELLNAHQNRSPSISTLYSAGESSQMARLGHTPIALRMSPPENNSSRDVFSQLCQEKGQSEVTVSVQMEDALTLKFYTHLDKLWIKSNDSSSRLFGGDLIKMIDDVEVTEESAAKSILLASKQTQIKFTIARLPHSHLLLIDNPRSEEPPFMSEGTKIKWINVDHDIGLYEAVKNGKNYITHINTLHIPFGAGTTEIISLLQHAGDEFFLILHPKDVAEKLG</sequence>
<organism evidence="2 3">
    <name type="scientific">Holothuria leucospilota</name>
    <name type="common">Black long sea cucumber</name>
    <name type="synonym">Mertensiothuria leucospilota</name>
    <dbReference type="NCBI Taxonomy" id="206669"/>
    <lineage>
        <taxon>Eukaryota</taxon>
        <taxon>Metazoa</taxon>
        <taxon>Echinodermata</taxon>
        <taxon>Eleutherozoa</taxon>
        <taxon>Echinozoa</taxon>
        <taxon>Holothuroidea</taxon>
        <taxon>Aspidochirotacea</taxon>
        <taxon>Aspidochirotida</taxon>
        <taxon>Holothuriidae</taxon>
        <taxon>Holothuria</taxon>
    </lineage>
</organism>
<dbReference type="OrthoDB" id="10554708at2759"/>
<dbReference type="EMBL" id="JAIZAY010000017">
    <property type="protein sequence ID" value="KAJ8025377.1"/>
    <property type="molecule type" value="Genomic_DNA"/>
</dbReference>
<keyword evidence="3" id="KW-1185">Reference proteome</keyword>
<accession>A0A9Q0YS11</accession>